<dbReference type="PANTHER" id="PTHR28110:SF1">
    <property type="entry name" value="TRANSMEMBRANE PROTEIN"/>
    <property type="match status" value="1"/>
</dbReference>
<dbReference type="GO" id="GO:0005737">
    <property type="term" value="C:cytoplasm"/>
    <property type="evidence" value="ECO:0007669"/>
    <property type="project" value="TreeGrafter"/>
</dbReference>
<feature type="compositionally biased region" description="Basic and acidic residues" evidence="1">
    <location>
        <begin position="513"/>
        <end position="527"/>
    </location>
</feature>
<accession>A0A9P8M302</accession>
<reference evidence="2 3" key="1">
    <citation type="submission" date="2020-07" db="EMBL/GenBank/DDBJ databases">
        <title>Metarhizium humberi genome.</title>
        <authorList>
            <person name="Lysoe E."/>
        </authorList>
    </citation>
    <scope>NUCLEOTIDE SEQUENCE [LARGE SCALE GENOMIC DNA]</scope>
    <source>
        <strain evidence="2 3">ESALQ1638</strain>
    </source>
</reference>
<sequence>MPRPTKLIIVCCHGIWLGGPSKGHNEAEWLLADFQHGETPTFIAHIKAGLQCLADDRGHAVLAFSGSSTPPTLPSPQVLCSQAANAVMQRADPQRNDPLRGPVPVAFLCPVPTLAAARRGGEPRLQEAEDAGRPLRRHWIPAGQGVVCRRRPAVSGGQARRRGGRGRGRGGLGARSARKRAEAGGQEGEEERLGSVAGRFRGGHRGRRQGGVADRGGGGKRGHRRRGEAVHHDSRRRQILALAPVLGPSSTARTRNATASVTMSALNRCPTPAYTLSSTTTSPSLYHPSAASFNTPRNGLELAYGTSSSSPPEQASSFFPLMRASKISRSRARSPSDSGTDGTAASAPNTMALGSLPRHMATRSRGKYRLPSSEAAPVSRAERLARAPIKSNTRSARRAYESNIQPTQVIGTPDDGDGRVDPVLPEPRPPRGVAAQAPAQADVRVDLSAQVAGHEVHQRAHVARGAPDHARHVDGVPVVAPVPGAVGRLADQPRAVVGHVERQGHQPARLGRRREVPRVKGAARDVLHPGSRPRPRVQQPQAGEGDVGPGELLLAVDVDEEAGHGDRRHGHGRRGAEALG</sequence>
<dbReference type="Proteomes" id="UP000764110">
    <property type="component" value="Unassembled WGS sequence"/>
</dbReference>
<feature type="compositionally biased region" description="Basic residues" evidence="1">
    <location>
        <begin position="159"/>
        <end position="168"/>
    </location>
</feature>
<dbReference type="InterPro" id="IPR055323">
    <property type="entry name" value="C57A10.07/YOR238W"/>
</dbReference>
<feature type="compositionally biased region" description="Polar residues" evidence="1">
    <location>
        <begin position="337"/>
        <end position="349"/>
    </location>
</feature>
<evidence type="ECO:0000313" key="3">
    <source>
        <dbReference type="Proteomes" id="UP000764110"/>
    </source>
</evidence>
<gene>
    <name evidence="2" type="ORF">MHUMG1_09708</name>
</gene>
<protein>
    <submittedName>
        <fullName evidence="2">Uncharacterized protein</fullName>
    </submittedName>
</protein>
<proteinExistence type="predicted"/>
<dbReference type="EMBL" id="JACEFI010000029">
    <property type="protein sequence ID" value="KAH0592557.1"/>
    <property type="molecule type" value="Genomic_DNA"/>
</dbReference>
<name>A0A9P8M302_9HYPO</name>
<feature type="region of interest" description="Disordered" evidence="1">
    <location>
        <begin position="149"/>
        <end position="235"/>
    </location>
</feature>
<evidence type="ECO:0000313" key="2">
    <source>
        <dbReference type="EMBL" id="KAH0592557.1"/>
    </source>
</evidence>
<feature type="region of interest" description="Disordered" evidence="1">
    <location>
        <begin position="326"/>
        <end position="417"/>
    </location>
</feature>
<evidence type="ECO:0000256" key="1">
    <source>
        <dbReference type="SAM" id="MobiDB-lite"/>
    </source>
</evidence>
<organism evidence="2 3">
    <name type="scientific">Metarhizium humberi</name>
    <dbReference type="NCBI Taxonomy" id="2596975"/>
    <lineage>
        <taxon>Eukaryota</taxon>
        <taxon>Fungi</taxon>
        <taxon>Dikarya</taxon>
        <taxon>Ascomycota</taxon>
        <taxon>Pezizomycotina</taxon>
        <taxon>Sordariomycetes</taxon>
        <taxon>Hypocreomycetidae</taxon>
        <taxon>Hypocreales</taxon>
        <taxon>Clavicipitaceae</taxon>
        <taxon>Metarhizium</taxon>
    </lineage>
</organism>
<dbReference type="AlphaFoldDB" id="A0A9P8M302"/>
<feature type="region of interest" description="Disordered" evidence="1">
    <location>
        <begin position="499"/>
        <end position="580"/>
    </location>
</feature>
<dbReference type="PANTHER" id="PTHR28110">
    <property type="entry name" value="TRANSMEMBRANE PROTEIN"/>
    <property type="match status" value="1"/>
</dbReference>
<comment type="caution">
    <text evidence="2">The sequence shown here is derived from an EMBL/GenBank/DDBJ whole genome shotgun (WGS) entry which is preliminary data.</text>
</comment>
<keyword evidence="3" id="KW-1185">Reference proteome</keyword>